<dbReference type="Proteomes" id="UP000663879">
    <property type="component" value="Unassembled WGS sequence"/>
</dbReference>
<evidence type="ECO:0000313" key="12">
    <source>
        <dbReference type="Proteomes" id="UP000663879"/>
    </source>
</evidence>
<evidence type="ECO:0000256" key="7">
    <source>
        <dbReference type="ARBA" id="ARBA00023136"/>
    </source>
</evidence>
<evidence type="ECO:0000256" key="6">
    <source>
        <dbReference type="ARBA" id="ARBA00022989"/>
    </source>
</evidence>
<dbReference type="AlphaFoldDB" id="A0A813YZS0"/>
<evidence type="ECO:0000256" key="2">
    <source>
        <dbReference type="ARBA" id="ARBA00008873"/>
    </source>
</evidence>
<feature type="domain" description="Cation efflux protein transmembrane" evidence="9">
    <location>
        <begin position="25"/>
        <end position="236"/>
    </location>
</feature>
<feature type="transmembrane region" description="Helical" evidence="8">
    <location>
        <begin position="169"/>
        <end position="191"/>
    </location>
</feature>
<dbReference type="InterPro" id="IPR036837">
    <property type="entry name" value="Cation_efflux_CTD_sf"/>
</dbReference>
<feature type="transmembrane region" description="Helical" evidence="8">
    <location>
        <begin position="21"/>
        <end position="44"/>
    </location>
</feature>
<keyword evidence="3" id="KW-0813">Transport</keyword>
<name>A0A813YZS0_9BILA</name>
<feature type="transmembrane region" description="Helical" evidence="8">
    <location>
        <begin position="130"/>
        <end position="148"/>
    </location>
</feature>
<evidence type="ECO:0000256" key="5">
    <source>
        <dbReference type="ARBA" id="ARBA00022833"/>
    </source>
</evidence>
<comment type="similarity">
    <text evidence="2">Belongs to the cation diffusion facilitator (CDF) transporter (TC 2.A.4) family. SLC30A subfamily.</text>
</comment>
<dbReference type="SUPFAM" id="SSF161111">
    <property type="entry name" value="Cation efflux protein transmembrane domain-like"/>
    <property type="match status" value="1"/>
</dbReference>
<evidence type="ECO:0000259" key="9">
    <source>
        <dbReference type="Pfam" id="PF01545"/>
    </source>
</evidence>
<dbReference type="Pfam" id="PF01545">
    <property type="entry name" value="Cation_efflux"/>
    <property type="match status" value="1"/>
</dbReference>
<protein>
    <submittedName>
        <fullName evidence="11">Uncharacterized protein</fullName>
    </submittedName>
</protein>
<evidence type="ECO:0000259" key="10">
    <source>
        <dbReference type="Pfam" id="PF16916"/>
    </source>
</evidence>
<dbReference type="GO" id="GO:0016020">
    <property type="term" value="C:membrane"/>
    <property type="evidence" value="ECO:0007669"/>
    <property type="project" value="UniProtKB-SubCell"/>
</dbReference>
<feature type="domain" description="Cation efflux protein cytoplasmic" evidence="10">
    <location>
        <begin position="244"/>
        <end position="315"/>
    </location>
</feature>
<evidence type="ECO:0000256" key="3">
    <source>
        <dbReference type="ARBA" id="ARBA00022448"/>
    </source>
</evidence>
<accession>A0A813YZS0</accession>
<evidence type="ECO:0000256" key="8">
    <source>
        <dbReference type="SAM" id="Phobius"/>
    </source>
</evidence>
<dbReference type="SUPFAM" id="SSF160240">
    <property type="entry name" value="Cation efflux protein cytoplasmic domain-like"/>
    <property type="match status" value="1"/>
</dbReference>
<gene>
    <name evidence="11" type="ORF">OXX778_LOCUS10970</name>
</gene>
<keyword evidence="7 8" id="KW-0472">Membrane</keyword>
<dbReference type="InterPro" id="IPR027469">
    <property type="entry name" value="Cation_efflux_TMD_sf"/>
</dbReference>
<dbReference type="InterPro" id="IPR027470">
    <property type="entry name" value="Cation_efflux_CTD"/>
</dbReference>
<keyword evidence="5" id="KW-0862">Zinc</keyword>
<feature type="transmembrane region" description="Helical" evidence="8">
    <location>
        <begin position="91"/>
        <end position="110"/>
    </location>
</feature>
<proteinExistence type="inferred from homology"/>
<evidence type="ECO:0000313" key="11">
    <source>
        <dbReference type="EMBL" id="CAF0892241.1"/>
    </source>
</evidence>
<dbReference type="EMBL" id="CAJNOC010001802">
    <property type="protein sequence ID" value="CAF0892241.1"/>
    <property type="molecule type" value="Genomic_DNA"/>
</dbReference>
<dbReference type="Pfam" id="PF16916">
    <property type="entry name" value="ZT_dimer"/>
    <property type="match status" value="1"/>
</dbReference>
<organism evidence="11 12">
    <name type="scientific">Brachionus calyciflorus</name>
    <dbReference type="NCBI Taxonomy" id="104777"/>
    <lineage>
        <taxon>Eukaryota</taxon>
        <taxon>Metazoa</taxon>
        <taxon>Spiralia</taxon>
        <taxon>Gnathifera</taxon>
        <taxon>Rotifera</taxon>
        <taxon>Eurotatoria</taxon>
        <taxon>Monogononta</taxon>
        <taxon>Pseudotrocha</taxon>
        <taxon>Ploima</taxon>
        <taxon>Brachionidae</taxon>
        <taxon>Brachionus</taxon>
    </lineage>
</organism>
<evidence type="ECO:0000256" key="4">
    <source>
        <dbReference type="ARBA" id="ARBA00022692"/>
    </source>
</evidence>
<comment type="subcellular location">
    <subcellularLocation>
        <location evidence="1">Membrane</location>
        <topology evidence="1">Multi-pass membrane protein</topology>
    </subcellularLocation>
</comment>
<sequence length="385" mass="42681">MDTEAQTKNIMKKPFCRITKTGLLITVTIMTSCFFFVELIVGHITKSNALVADSFHMLSDIISLIIGLTALRFSKKESSERNTFGWARAEVLGSLINAVFLLALCFTILIDSITRFLDPEPLEKIDLMLGVGGGGLALNLISLLLFAIQACQEKAHDSGKKEMNMNLHGVFLNALGDSLGSVAVIISGLVIKFVPPQNDSTVSWKLYVDPILSLIIGCIIVSSTIPLLRKSSLILLQSVPIDCNLEELRKQILNLRGVVDLHHFHLWALNSDKVIATAHVRLSDGKDWERNWQIAEKIKRLLHRNKIHLTTIQLENDDVSIESCDEECPESIKKAKPSANQCCKCMRLGICGHLITLNKLQSNEEFAKKAKRGGQTKAKNALKTD</sequence>
<dbReference type="PANTHER" id="PTHR45820:SF4">
    <property type="entry name" value="ZINC TRANSPORTER 63C, ISOFORM F"/>
    <property type="match status" value="1"/>
</dbReference>
<keyword evidence="4 8" id="KW-0812">Transmembrane</keyword>
<keyword evidence="6 8" id="KW-1133">Transmembrane helix</keyword>
<evidence type="ECO:0000256" key="1">
    <source>
        <dbReference type="ARBA" id="ARBA00004141"/>
    </source>
</evidence>
<comment type="caution">
    <text evidence="11">The sequence shown here is derived from an EMBL/GenBank/DDBJ whole genome shotgun (WGS) entry which is preliminary data.</text>
</comment>
<dbReference type="Gene3D" id="1.20.1510.10">
    <property type="entry name" value="Cation efflux protein transmembrane domain"/>
    <property type="match status" value="1"/>
</dbReference>
<feature type="transmembrane region" description="Helical" evidence="8">
    <location>
        <begin position="211"/>
        <end position="228"/>
    </location>
</feature>
<reference evidence="11" key="1">
    <citation type="submission" date="2021-02" db="EMBL/GenBank/DDBJ databases">
        <authorList>
            <person name="Nowell W R."/>
        </authorList>
    </citation>
    <scope>NUCLEOTIDE SEQUENCE</scope>
    <source>
        <strain evidence="11">Ploen Becks lab</strain>
    </source>
</reference>
<dbReference type="GO" id="GO:0006882">
    <property type="term" value="P:intracellular zinc ion homeostasis"/>
    <property type="evidence" value="ECO:0007669"/>
    <property type="project" value="TreeGrafter"/>
</dbReference>
<dbReference type="OrthoDB" id="29444at2759"/>
<dbReference type="NCBIfam" id="TIGR01297">
    <property type="entry name" value="CDF"/>
    <property type="match status" value="1"/>
</dbReference>
<dbReference type="InterPro" id="IPR002524">
    <property type="entry name" value="Cation_efflux"/>
</dbReference>
<dbReference type="PANTHER" id="PTHR45820">
    <property type="entry name" value="FI23527P1"/>
    <property type="match status" value="1"/>
</dbReference>
<dbReference type="InterPro" id="IPR058533">
    <property type="entry name" value="Cation_efflux_TM"/>
</dbReference>
<dbReference type="GO" id="GO:0005385">
    <property type="term" value="F:zinc ion transmembrane transporter activity"/>
    <property type="evidence" value="ECO:0007669"/>
    <property type="project" value="TreeGrafter"/>
</dbReference>
<keyword evidence="12" id="KW-1185">Reference proteome</keyword>
<feature type="transmembrane region" description="Helical" evidence="8">
    <location>
        <begin position="50"/>
        <end position="71"/>
    </location>
</feature>